<gene>
    <name evidence="2" type="ORF">ADK75_09475</name>
</gene>
<comment type="caution">
    <text evidence="2">The sequence shown here is derived from an EMBL/GenBank/DDBJ whole genome shotgun (WGS) entry which is preliminary data.</text>
</comment>
<evidence type="ECO:0000313" key="3">
    <source>
        <dbReference type="Proteomes" id="UP000037084"/>
    </source>
</evidence>
<proteinExistence type="predicted"/>
<keyword evidence="1" id="KW-0472">Membrane</keyword>
<organism evidence="2 3">
    <name type="scientific">Streptomyces virginiae</name>
    <name type="common">Streptomyces cinnamonensis</name>
    <dbReference type="NCBI Taxonomy" id="1961"/>
    <lineage>
        <taxon>Bacteria</taxon>
        <taxon>Bacillati</taxon>
        <taxon>Actinomycetota</taxon>
        <taxon>Actinomycetes</taxon>
        <taxon>Kitasatosporales</taxon>
        <taxon>Streptomycetaceae</taxon>
        <taxon>Streptomyces</taxon>
    </lineage>
</organism>
<feature type="transmembrane region" description="Helical" evidence="1">
    <location>
        <begin position="33"/>
        <end position="54"/>
    </location>
</feature>
<dbReference type="RefSeq" id="WP_030387209.1">
    <property type="nucleotide sequence ID" value="NZ_LGUV01000072.1"/>
</dbReference>
<evidence type="ECO:0000256" key="1">
    <source>
        <dbReference type="SAM" id="Phobius"/>
    </source>
</evidence>
<reference evidence="3" key="1">
    <citation type="submission" date="2015-07" db="EMBL/GenBank/DDBJ databases">
        <authorList>
            <consortium name="Consortium for Microbial Forensics and Genomics (microFORGE)"/>
            <person name="Knight B.M."/>
            <person name="Roberts D.P."/>
            <person name="Lin D."/>
            <person name="Hari K."/>
            <person name="Fletcher J."/>
            <person name="Melcher U."/>
            <person name="Blagden T."/>
            <person name="Winegar R.A."/>
        </authorList>
    </citation>
    <scope>NUCLEOTIDE SEQUENCE [LARGE SCALE GENOMIC DNA]</scope>
    <source>
        <strain evidence="3">NRRL B-1447</strain>
    </source>
</reference>
<protein>
    <submittedName>
        <fullName evidence="2">Uncharacterized protein</fullName>
    </submittedName>
</protein>
<evidence type="ECO:0000313" key="2">
    <source>
        <dbReference type="EMBL" id="KOG55823.1"/>
    </source>
</evidence>
<accession>A0A0L8MZQ1</accession>
<name>A0A0L8MZQ1_STRVG</name>
<keyword evidence="1" id="KW-0812">Transmembrane</keyword>
<dbReference type="EMBL" id="LGUV01000072">
    <property type="protein sequence ID" value="KOG55823.1"/>
    <property type="molecule type" value="Genomic_DNA"/>
</dbReference>
<sequence>MDGNGTEQVLASKWDLPFVLFHMARVAFGGLPLWTKAITIGLLGSTIVWSAITYHRGRGRRVR</sequence>
<keyword evidence="1" id="KW-1133">Transmembrane helix</keyword>
<dbReference type="Proteomes" id="UP000037084">
    <property type="component" value="Unassembled WGS sequence"/>
</dbReference>
<dbReference type="AlphaFoldDB" id="A0A0L8MZQ1"/>
<dbReference type="PATRIC" id="fig|1961.12.peg.2181"/>
<dbReference type="OrthoDB" id="4299205at2"/>